<dbReference type="InterPro" id="IPR027417">
    <property type="entry name" value="P-loop_NTPase"/>
</dbReference>
<organism evidence="3 4">
    <name type="scientific">Strongylocentrotus purpuratus</name>
    <name type="common">Purple sea urchin</name>
    <dbReference type="NCBI Taxonomy" id="7668"/>
    <lineage>
        <taxon>Eukaryota</taxon>
        <taxon>Metazoa</taxon>
        <taxon>Echinodermata</taxon>
        <taxon>Eleutherozoa</taxon>
        <taxon>Echinozoa</taxon>
        <taxon>Echinoidea</taxon>
        <taxon>Euechinoidea</taxon>
        <taxon>Echinacea</taxon>
        <taxon>Camarodonta</taxon>
        <taxon>Echinidea</taxon>
        <taxon>Strongylocentrotidae</taxon>
        <taxon>Strongylocentrotus</taxon>
    </lineage>
</organism>
<dbReference type="SUPFAM" id="SSF52540">
    <property type="entry name" value="P-loop containing nucleoside triphosphate hydrolases"/>
    <property type="match status" value="1"/>
</dbReference>
<proteinExistence type="predicted"/>
<feature type="compositionally biased region" description="Basic and acidic residues" evidence="1">
    <location>
        <begin position="84"/>
        <end position="101"/>
    </location>
</feature>
<evidence type="ECO:0000256" key="1">
    <source>
        <dbReference type="SAM" id="MobiDB-lite"/>
    </source>
</evidence>
<dbReference type="Gene3D" id="3.40.50.300">
    <property type="entry name" value="P-loop containing nucleotide triphosphate hydrolases"/>
    <property type="match status" value="1"/>
</dbReference>
<evidence type="ECO:0000313" key="4">
    <source>
        <dbReference type="Proteomes" id="UP000007110"/>
    </source>
</evidence>
<accession>A0A7M7HKY3</accession>
<protein>
    <recommendedName>
        <fullName evidence="5">Sulfotransferase</fullName>
    </recommendedName>
</protein>
<dbReference type="EnsemblMetazoa" id="XM_011675907">
    <property type="protein sequence ID" value="XP_011674209"/>
    <property type="gene ID" value="LOC105443091"/>
</dbReference>
<reference evidence="3" key="2">
    <citation type="submission" date="2021-01" db="UniProtKB">
        <authorList>
            <consortium name="EnsemblMetazoa"/>
        </authorList>
    </citation>
    <scope>IDENTIFICATION</scope>
</reference>
<feature type="transmembrane region" description="Helical" evidence="2">
    <location>
        <begin position="48"/>
        <end position="66"/>
    </location>
</feature>
<dbReference type="PANTHER" id="PTHR15723:SF0">
    <property type="entry name" value="CARBOHYDRATE SULFOTRANSFERASE 15"/>
    <property type="match status" value="1"/>
</dbReference>
<dbReference type="InParanoid" id="A0A7M7HKY3"/>
<dbReference type="GeneID" id="105443091"/>
<dbReference type="PANTHER" id="PTHR15723">
    <property type="entry name" value="CARBOHYDRATE SULFOTRANSFERASE 15"/>
    <property type="match status" value="1"/>
</dbReference>
<evidence type="ECO:0008006" key="5">
    <source>
        <dbReference type="Google" id="ProtNLM"/>
    </source>
</evidence>
<keyword evidence="4" id="KW-1185">Reference proteome</keyword>
<name>A0A7M7HKY3_STRPU</name>
<dbReference type="Proteomes" id="UP000007110">
    <property type="component" value="Unassembled WGS sequence"/>
</dbReference>
<keyword evidence="2" id="KW-0472">Membrane</keyword>
<dbReference type="GO" id="GO:0050659">
    <property type="term" value="F:N-acetylgalactosamine 4-sulfate 6-O-sulfotransferase activity"/>
    <property type="evidence" value="ECO:0000318"/>
    <property type="project" value="GO_Central"/>
</dbReference>
<dbReference type="KEGG" id="spu:105443091"/>
<feature type="transmembrane region" description="Helical" evidence="2">
    <location>
        <begin position="428"/>
        <end position="459"/>
    </location>
</feature>
<dbReference type="AlphaFoldDB" id="A0A7M7HKY3"/>
<dbReference type="GO" id="GO:0019319">
    <property type="term" value="P:hexose biosynthetic process"/>
    <property type="evidence" value="ECO:0000318"/>
    <property type="project" value="GO_Central"/>
</dbReference>
<keyword evidence="2" id="KW-1133">Transmembrane helix</keyword>
<dbReference type="OrthoDB" id="6151162at2759"/>
<dbReference type="Pfam" id="PF13469">
    <property type="entry name" value="Sulfotransfer_3"/>
    <property type="match status" value="1"/>
</dbReference>
<evidence type="ECO:0000256" key="2">
    <source>
        <dbReference type="SAM" id="Phobius"/>
    </source>
</evidence>
<dbReference type="RefSeq" id="XP_011674209.2">
    <property type="nucleotide sequence ID" value="XM_011675907.2"/>
</dbReference>
<dbReference type="InterPro" id="IPR052654">
    <property type="entry name" value="CS_Sulfotransferase"/>
</dbReference>
<evidence type="ECO:0000313" key="3">
    <source>
        <dbReference type="EnsemblMetazoa" id="XP_011674209"/>
    </source>
</evidence>
<reference evidence="4" key="1">
    <citation type="submission" date="2015-02" db="EMBL/GenBank/DDBJ databases">
        <title>Genome sequencing for Strongylocentrotus purpuratus.</title>
        <authorList>
            <person name="Murali S."/>
            <person name="Liu Y."/>
            <person name="Vee V."/>
            <person name="English A."/>
            <person name="Wang M."/>
            <person name="Skinner E."/>
            <person name="Han Y."/>
            <person name="Muzny D.M."/>
            <person name="Worley K.C."/>
            <person name="Gibbs R.A."/>
        </authorList>
    </citation>
    <scope>NUCLEOTIDE SEQUENCE</scope>
</reference>
<keyword evidence="2" id="KW-0812">Transmembrane</keyword>
<sequence length="485" mass="56274">MCSGKTSQTYNFCFIDACTAAPTSMLANLFGFFHQSFIMRTRMRKHKVTFVVILVIIFCVVFVRVYTESRDESPKAIGQSIQKEYTKGRGEPHDQGRDTRVRISPIADPDLSEDLSKVEHGGIGMDAHTSPKIQTPLLRHIASDIISMKPDIFETVPRQFLPDYKSPCWFNKQNELYCLPYFYIIGVDKCGTTDLWDKITQHPDVLASVPKEPHWWGKRRHGCEQPPIHQKEARQISKMIGEKNDSSIEWYLNWFKTFGVKSIESSPSQNADGDVTFPKVFCDASISTCFNIGKPWEEGNYTNADLIHAVQPQAKIVMIIRNPTQRFFSGFMYNSMYRDKSSAALDLEVKEKIHCLTSCLQKHSERYCVFTKTCEPLNTIYLTLVKDWMRVYGRDGVYVLRLEDWRKNCAEELKKLIIFLELRKYTYFAHYFVCIVSFAFWFKMFVFFALFLLLLFCLVRRVIITFCLSQATCIQQHLIASQNSK</sequence>
<feature type="region of interest" description="Disordered" evidence="1">
    <location>
        <begin position="77"/>
        <end position="101"/>
    </location>
</feature>